<keyword evidence="2" id="KW-1185">Reference proteome</keyword>
<evidence type="ECO:0000313" key="1">
    <source>
        <dbReference type="Ensembl" id="ENSTMTP00000012665.1"/>
    </source>
</evidence>
<dbReference type="Ensembl" id="ENSTMTT00000013103.1">
    <property type="protein sequence ID" value="ENSTMTP00000012665.1"/>
    <property type="gene ID" value="ENSTMTG00000009157.1"/>
</dbReference>
<dbReference type="InParanoid" id="A0A674IUP5"/>
<evidence type="ECO:0000313" key="2">
    <source>
        <dbReference type="Proteomes" id="UP000472274"/>
    </source>
</evidence>
<proteinExistence type="predicted"/>
<organism evidence="1 2">
    <name type="scientific">Terrapene triunguis</name>
    <name type="common">Three-toed box turtle</name>
    <dbReference type="NCBI Taxonomy" id="2587831"/>
    <lineage>
        <taxon>Eukaryota</taxon>
        <taxon>Metazoa</taxon>
        <taxon>Chordata</taxon>
        <taxon>Craniata</taxon>
        <taxon>Vertebrata</taxon>
        <taxon>Euteleostomi</taxon>
        <taxon>Archelosauria</taxon>
        <taxon>Testudinata</taxon>
        <taxon>Testudines</taxon>
        <taxon>Cryptodira</taxon>
        <taxon>Durocryptodira</taxon>
        <taxon>Testudinoidea</taxon>
        <taxon>Emydidae</taxon>
        <taxon>Terrapene</taxon>
    </lineage>
</organism>
<name>A0A674IUP5_9SAUR</name>
<dbReference type="GeneTree" id="ENSGT01020000230690"/>
<reference evidence="1" key="1">
    <citation type="submission" date="2025-08" db="UniProtKB">
        <authorList>
            <consortium name="Ensembl"/>
        </authorList>
    </citation>
    <scope>IDENTIFICATION</scope>
</reference>
<dbReference type="Proteomes" id="UP000472274">
    <property type="component" value="Unplaced"/>
</dbReference>
<dbReference type="AlphaFoldDB" id="A0A674IUP5"/>
<protein>
    <submittedName>
        <fullName evidence="1">Uncharacterized protein</fullName>
    </submittedName>
</protein>
<reference evidence="1" key="2">
    <citation type="submission" date="2025-09" db="UniProtKB">
        <authorList>
            <consortium name="Ensembl"/>
        </authorList>
    </citation>
    <scope>IDENTIFICATION</scope>
</reference>
<accession>A0A674IUP5</accession>
<sequence>MHSWALGQWEGGVAHSGEQPRLILFPAPGVGTSGAFRNDLLTPDVRFTTISCLGFTTGIPEREGSTGVILPDPLHSIGGSGWPLPSSPQGTLTRRHQLGFVLLIPHLLLLHVAAGEEEAHHPVEELVRELDGQGHHVHLQEEPYLRNAQLPVFLGEAPARLRKVELGPPGHPDVLQLFAQLHLVCPLQLEIFKTPAQAGKGKP</sequence>